<keyword evidence="3" id="KW-0175">Coiled coil</keyword>
<evidence type="ECO:0000256" key="1">
    <source>
        <dbReference type="ARBA" id="ARBA00022441"/>
    </source>
</evidence>
<keyword evidence="7" id="KW-1185">Reference proteome</keyword>
<sequence>KGKKLGRVKVQLPDSGQGTLSPIRHPKRGDNATTAISDSDDYNRCSSTAPELDNSTSGNGEGWKRISTSGDKPTPRFNKYDYSNHAAAVIGKKMIVVGGESGNGLLEDVQVLNLENFSWTTTSSRLYLSPSSLQLKIPACKGHCLVPWGKKVLLIGGRTTSPSDRVSVWAFDVETECWSLMEAKGDIPIARSGHTVVRAGEDIKRRKLNDLHMFDLKSLTWLPLHCEGAGPCARCNHVAALYDDKLLLVFGGTSKSKSLNDLYSLDFETMMWSRIKIRGFHPSPRAGCCGVLSGTKWYIAGGGSRKKRHAEVLVFDILKQEWSIVHTSSQQSITTNKGFSLVLHQKKETDYLVAFGGLKKEPSDQVEVLVMEKNESSMSRRMTLPSEKRSSSMGPTVGSVGSFGRQNLASVIEHHGSGRKSLSESLLVDSNRGNVSLRKEQVVDDDAAMKLARSLEDERSSLPMEQTRKPSAEETSSMMEPENTEKDEKERNDDNISFQETDGKSGFFTGSSSIYKLYEIKMAALIQKNGILEGQLAAALAGREAAEKNLSSAIKSRQEVEKRLNDTLKDMELMKEKLVLVEMAQEEANSLSNIVHSDHVRLEHDVAFLKAVLDDTQKELHSTRGVLSGERARAFQLQVEVFHLKQRLQSMENRTQTPRKPFHG</sequence>
<evidence type="ECO:0000313" key="6">
    <source>
        <dbReference type="EMBL" id="KAI7739315.1"/>
    </source>
</evidence>
<dbReference type="AlphaFoldDB" id="A0AAD5GEG9"/>
<organism evidence="6 7">
    <name type="scientific">Ambrosia artemisiifolia</name>
    <name type="common">Common ragweed</name>
    <dbReference type="NCBI Taxonomy" id="4212"/>
    <lineage>
        <taxon>Eukaryota</taxon>
        <taxon>Viridiplantae</taxon>
        <taxon>Streptophyta</taxon>
        <taxon>Embryophyta</taxon>
        <taxon>Tracheophyta</taxon>
        <taxon>Spermatophyta</taxon>
        <taxon>Magnoliopsida</taxon>
        <taxon>eudicotyledons</taxon>
        <taxon>Gunneridae</taxon>
        <taxon>Pentapetalae</taxon>
        <taxon>asterids</taxon>
        <taxon>campanulids</taxon>
        <taxon>Asterales</taxon>
        <taxon>Asteraceae</taxon>
        <taxon>Asteroideae</taxon>
        <taxon>Heliantheae alliance</taxon>
        <taxon>Heliantheae</taxon>
        <taxon>Ambrosia</taxon>
    </lineage>
</organism>
<feature type="region of interest" description="Disordered" evidence="4">
    <location>
        <begin position="376"/>
        <end position="401"/>
    </location>
</feature>
<keyword evidence="1" id="KW-0880">Kelch repeat</keyword>
<feature type="region of interest" description="Disordered" evidence="4">
    <location>
        <begin position="454"/>
        <end position="504"/>
    </location>
</feature>
<dbReference type="PANTHER" id="PTHR46093:SF4">
    <property type="entry name" value="GALACTOSE OXIDASE_KELCH REPEAT SUPERFAMILY PROTEIN"/>
    <property type="match status" value="1"/>
</dbReference>
<reference evidence="6" key="1">
    <citation type="submission" date="2022-06" db="EMBL/GenBank/DDBJ databases">
        <title>Uncovering the hologenomic basis of an extraordinary plant invasion.</title>
        <authorList>
            <person name="Bieker V.C."/>
            <person name="Martin M.D."/>
            <person name="Gilbert T."/>
            <person name="Hodgins K."/>
            <person name="Battlay P."/>
            <person name="Petersen B."/>
            <person name="Wilson J."/>
        </authorList>
    </citation>
    <scope>NUCLEOTIDE SEQUENCE</scope>
    <source>
        <strain evidence="6">AA19_3_7</strain>
        <tissue evidence="6">Leaf</tissue>
    </source>
</reference>
<feature type="coiled-coil region" evidence="3">
    <location>
        <begin position="543"/>
        <end position="619"/>
    </location>
</feature>
<proteinExistence type="predicted"/>
<dbReference type="InterPro" id="IPR015915">
    <property type="entry name" value="Kelch-typ_b-propeller"/>
</dbReference>
<feature type="compositionally biased region" description="Basic and acidic residues" evidence="4">
    <location>
        <begin position="483"/>
        <end position="494"/>
    </location>
</feature>
<feature type="region of interest" description="Disordered" evidence="4">
    <location>
        <begin position="1"/>
        <end position="76"/>
    </location>
</feature>
<name>A0AAD5GEG9_AMBAR</name>
<protein>
    <recommendedName>
        <fullName evidence="5">Acyl-CoA-binding domain-containing protein</fullName>
    </recommendedName>
</protein>
<dbReference type="Pfam" id="PF24922">
    <property type="entry name" value="ACBP4_C"/>
    <property type="match status" value="1"/>
</dbReference>
<feature type="domain" description="Acyl-CoA-binding" evidence="5">
    <location>
        <begin position="585"/>
        <end position="653"/>
    </location>
</feature>
<dbReference type="Pfam" id="PF24681">
    <property type="entry name" value="Kelch_KLHDC2_KLHL20_DRC7"/>
    <property type="match status" value="1"/>
</dbReference>
<accession>A0AAD5GEG9</accession>
<dbReference type="SUPFAM" id="SSF117281">
    <property type="entry name" value="Kelch motif"/>
    <property type="match status" value="1"/>
</dbReference>
<dbReference type="InterPro" id="IPR006652">
    <property type="entry name" value="Kelch_1"/>
</dbReference>
<feature type="non-terminal residue" evidence="6">
    <location>
        <position position="664"/>
    </location>
</feature>
<evidence type="ECO:0000259" key="5">
    <source>
        <dbReference type="Pfam" id="PF24922"/>
    </source>
</evidence>
<dbReference type="EMBL" id="JAMZMK010008638">
    <property type="protein sequence ID" value="KAI7739315.1"/>
    <property type="molecule type" value="Genomic_DNA"/>
</dbReference>
<evidence type="ECO:0000256" key="4">
    <source>
        <dbReference type="SAM" id="MobiDB-lite"/>
    </source>
</evidence>
<comment type="caution">
    <text evidence="6">The sequence shown here is derived from an EMBL/GenBank/DDBJ whole genome shotgun (WGS) entry which is preliminary data.</text>
</comment>
<dbReference type="Gene3D" id="2.120.10.80">
    <property type="entry name" value="Kelch-type beta propeller"/>
    <property type="match status" value="2"/>
</dbReference>
<evidence type="ECO:0000313" key="7">
    <source>
        <dbReference type="Proteomes" id="UP001206925"/>
    </source>
</evidence>
<feature type="compositionally biased region" description="Basic and acidic residues" evidence="4">
    <location>
        <begin position="454"/>
        <end position="472"/>
    </location>
</feature>
<gene>
    <name evidence="6" type="ORF">M8C21_029382</name>
</gene>
<evidence type="ECO:0000256" key="2">
    <source>
        <dbReference type="ARBA" id="ARBA00022737"/>
    </source>
</evidence>
<keyword evidence="2" id="KW-0677">Repeat</keyword>
<dbReference type="Pfam" id="PF01344">
    <property type="entry name" value="Kelch_1"/>
    <property type="match status" value="1"/>
</dbReference>
<evidence type="ECO:0000256" key="3">
    <source>
        <dbReference type="SAM" id="Coils"/>
    </source>
</evidence>
<feature type="compositionally biased region" description="Polar residues" evidence="4">
    <location>
        <begin position="44"/>
        <end position="58"/>
    </location>
</feature>
<dbReference type="Proteomes" id="UP001206925">
    <property type="component" value="Unassembled WGS sequence"/>
</dbReference>
<dbReference type="InterPro" id="IPR056819">
    <property type="entry name" value="ACBP4-6_C"/>
</dbReference>
<dbReference type="PANTHER" id="PTHR46093">
    <property type="entry name" value="ACYL-COA-BINDING DOMAIN-CONTAINING PROTEIN 5"/>
    <property type="match status" value="1"/>
</dbReference>